<evidence type="ECO:0000313" key="3">
    <source>
        <dbReference type="EMBL" id="KZT63426.1"/>
    </source>
</evidence>
<dbReference type="AlphaFoldDB" id="A0A165KPW7"/>
<keyword evidence="4" id="KW-1185">Reference proteome</keyword>
<keyword evidence="2" id="KW-0812">Transmembrane</keyword>
<proteinExistence type="predicted"/>
<sequence>MAGANSTIVSTLFSSSTGIAERPQVTNATVGHAWGLTMTIDINGSSSGSLTGTAVEPSSISAATLGINSPVDITSTTTFWNTTTVTTNSAMTSIVPVVLSMPSISTAQVIGIASAVVFGALLLLAAGAVSILWCRRTKPPSHKFVPLEDANDEPPNDSPIFLHIRRDKSVWIHDHDETRPLSWNASAERHTPTSPPPSPGGSSYIGTIATAGSPVDGDDATQSNQGFQGLVVNERVKADSRPQSRASRVFSRMGLIGLSQLRSPTPSDRQEVDSGMRFRFGPQRVGPASPLLDTPPSYTEH</sequence>
<organism evidence="3 4">
    <name type="scientific">Daedalea quercina L-15889</name>
    <dbReference type="NCBI Taxonomy" id="1314783"/>
    <lineage>
        <taxon>Eukaryota</taxon>
        <taxon>Fungi</taxon>
        <taxon>Dikarya</taxon>
        <taxon>Basidiomycota</taxon>
        <taxon>Agaricomycotina</taxon>
        <taxon>Agaricomycetes</taxon>
        <taxon>Polyporales</taxon>
        <taxon>Fomitopsis</taxon>
    </lineage>
</organism>
<keyword evidence="2" id="KW-0472">Membrane</keyword>
<feature type="region of interest" description="Disordered" evidence="1">
    <location>
        <begin position="278"/>
        <end position="301"/>
    </location>
</feature>
<feature type="transmembrane region" description="Helical" evidence="2">
    <location>
        <begin position="109"/>
        <end position="134"/>
    </location>
</feature>
<feature type="region of interest" description="Disordered" evidence="1">
    <location>
        <begin position="182"/>
        <end position="220"/>
    </location>
</feature>
<dbReference type="Proteomes" id="UP000076727">
    <property type="component" value="Unassembled WGS sequence"/>
</dbReference>
<reference evidence="3 4" key="1">
    <citation type="journal article" date="2016" name="Mol. Biol. Evol.">
        <title>Comparative Genomics of Early-Diverging Mushroom-Forming Fungi Provides Insights into the Origins of Lignocellulose Decay Capabilities.</title>
        <authorList>
            <person name="Nagy L.G."/>
            <person name="Riley R."/>
            <person name="Tritt A."/>
            <person name="Adam C."/>
            <person name="Daum C."/>
            <person name="Floudas D."/>
            <person name="Sun H."/>
            <person name="Yadav J.S."/>
            <person name="Pangilinan J."/>
            <person name="Larsson K.H."/>
            <person name="Matsuura K."/>
            <person name="Barry K."/>
            <person name="Labutti K."/>
            <person name="Kuo R."/>
            <person name="Ohm R.A."/>
            <person name="Bhattacharya S.S."/>
            <person name="Shirouzu T."/>
            <person name="Yoshinaga Y."/>
            <person name="Martin F.M."/>
            <person name="Grigoriev I.V."/>
            <person name="Hibbett D.S."/>
        </authorList>
    </citation>
    <scope>NUCLEOTIDE SEQUENCE [LARGE SCALE GENOMIC DNA]</scope>
    <source>
        <strain evidence="3 4">L-15889</strain>
    </source>
</reference>
<evidence type="ECO:0000256" key="2">
    <source>
        <dbReference type="SAM" id="Phobius"/>
    </source>
</evidence>
<accession>A0A165KPW7</accession>
<gene>
    <name evidence="3" type="ORF">DAEQUDRAFT_770628</name>
</gene>
<evidence type="ECO:0000256" key="1">
    <source>
        <dbReference type="SAM" id="MobiDB-lite"/>
    </source>
</evidence>
<keyword evidence="2" id="KW-1133">Transmembrane helix</keyword>
<evidence type="ECO:0000313" key="4">
    <source>
        <dbReference type="Proteomes" id="UP000076727"/>
    </source>
</evidence>
<dbReference type="OrthoDB" id="10527555at2759"/>
<protein>
    <submittedName>
        <fullName evidence="3">Uncharacterized protein</fullName>
    </submittedName>
</protein>
<dbReference type="EMBL" id="KV429186">
    <property type="protein sequence ID" value="KZT63426.1"/>
    <property type="molecule type" value="Genomic_DNA"/>
</dbReference>
<name>A0A165KPW7_9APHY</name>